<gene>
    <name evidence="1" type="ORF">pipiens_015221</name>
</gene>
<evidence type="ECO:0000313" key="1">
    <source>
        <dbReference type="EMBL" id="KAL1379000.1"/>
    </source>
</evidence>
<name>A0ABD1CRE6_CULPP</name>
<dbReference type="AlphaFoldDB" id="A0ABD1CRE6"/>
<protein>
    <submittedName>
        <fullName evidence="1">Uncharacterized protein</fullName>
    </submittedName>
</protein>
<dbReference type="EMBL" id="JBEHCU010009952">
    <property type="protein sequence ID" value="KAL1379000.1"/>
    <property type="molecule type" value="Genomic_DNA"/>
</dbReference>
<reference evidence="1 2" key="1">
    <citation type="submission" date="2024-05" db="EMBL/GenBank/DDBJ databases">
        <title>Culex pipiens pipiens assembly and annotation.</title>
        <authorList>
            <person name="Alout H."/>
            <person name="Durand T."/>
        </authorList>
    </citation>
    <scope>NUCLEOTIDE SEQUENCE [LARGE SCALE GENOMIC DNA]</scope>
    <source>
        <strain evidence="1">HA-2024</strain>
        <tissue evidence="1">Whole body</tissue>
    </source>
</reference>
<evidence type="ECO:0000313" key="2">
    <source>
        <dbReference type="Proteomes" id="UP001562425"/>
    </source>
</evidence>
<accession>A0ABD1CRE6</accession>
<dbReference type="SUPFAM" id="SSF52047">
    <property type="entry name" value="RNI-like"/>
    <property type="match status" value="1"/>
</dbReference>
<organism evidence="1 2">
    <name type="scientific">Culex pipiens pipiens</name>
    <name type="common">Northern house mosquito</name>
    <dbReference type="NCBI Taxonomy" id="38569"/>
    <lineage>
        <taxon>Eukaryota</taxon>
        <taxon>Metazoa</taxon>
        <taxon>Ecdysozoa</taxon>
        <taxon>Arthropoda</taxon>
        <taxon>Hexapoda</taxon>
        <taxon>Insecta</taxon>
        <taxon>Pterygota</taxon>
        <taxon>Neoptera</taxon>
        <taxon>Endopterygota</taxon>
        <taxon>Diptera</taxon>
        <taxon>Nematocera</taxon>
        <taxon>Culicoidea</taxon>
        <taxon>Culicidae</taxon>
        <taxon>Culicinae</taxon>
        <taxon>Culicini</taxon>
        <taxon>Culex</taxon>
        <taxon>Culex</taxon>
    </lineage>
</organism>
<dbReference type="InterPro" id="IPR032675">
    <property type="entry name" value="LRR_dom_sf"/>
</dbReference>
<dbReference type="Gene3D" id="3.80.10.10">
    <property type="entry name" value="Ribonuclease Inhibitor"/>
    <property type="match status" value="1"/>
</dbReference>
<sequence length="278" mass="31451">MVLVDCEEEPVGDFQLVKMREFHGNKVPRAEYEPHEPVAAAALECGWIVRGRCPYLCHVQPSIEELIMPKMLCLIGTKLPRLRQLETSLAEVETILTPSFLATMPHLRKLSLTASLNNQLINFTPYKCTNLNELYMNCLQPVENSLQAFLSGSKKLQKLELFHCALDSWSNVLTMLADLPSLRHLKLGYLRLPDIVTPAPPNLRTNLQHLELFGRSSMTSAMIVQLCTLSPQLKVLHLCKPPSVDDSTLQTLWRLLPLLTRLVHCKKPSGCCRLFKLC</sequence>
<dbReference type="Proteomes" id="UP001562425">
    <property type="component" value="Unassembled WGS sequence"/>
</dbReference>
<comment type="caution">
    <text evidence="1">The sequence shown here is derived from an EMBL/GenBank/DDBJ whole genome shotgun (WGS) entry which is preliminary data.</text>
</comment>
<keyword evidence="2" id="KW-1185">Reference proteome</keyword>
<proteinExistence type="predicted"/>